<proteinExistence type="predicted"/>
<name>A0A426ZW23_ENSVE</name>
<protein>
    <submittedName>
        <fullName evidence="1">Uncharacterized protein</fullName>
    </submittedName>
</protein>
<evidence type="ECO:0000313" key="2">
    <source>
        <dbReference type="Proteomes" id="UP000287651"/>
    </source>
</evidence>
<sequence>MTVRNFTQCHARSRVSIGFSCTVSKIQNTGHSQRSSPWEVVRARFHKKCDVKFRSIFRSPSQKLEILVIPNVLVHGKSYEHGFTKKYNGHKLAYSHTRSRVSIDFSCTVSKIQNTGYSQRISPWEDVRV</sequence>
<dbReference type="AlphaFoldDB" id="A0A426ZW23"/>
<evidence type="ECO:0000313" key="1">
    <source>
        <dbReference type="EMBL" id="RRT68153.1"/>
    </source>
</evidence>
<dbReference type="EMBL" id="AMZH03004781">
    <property type="protein sequence ID" value="RRT68153.1"/>
    <property type="molecule type" value="Genomic_DNA"/>
</dbReference>
<organism evidence="1 2">
    <name type="scientific">Ensete ventricosum</name>
    <name type="common">Abyssinian banana</name>
    <name type="synonym">Musa ensete</name>
    <dbReference type="NCBI Taxonomy" id="4639"/>
    <lineage>
        <taxon>Eukaryota</taxon>
        <taxon>Viridiplantae</taxon>
        <taxon>Streptophyta</taxon>
        <taxon>Embryophyta</taxon>
        <taxon>Tracheophyta</taxon>
        <taxon>Spermatophyta</taxon>
        <taxon>Magnoliopsida</taxon>
        <taxon>Liliopsida</taxon>
        <taxon>Zingiberales</taxon>
        <taxon>Musaceae</taxon>
        <taxon>Ensete</taxon>
    </lineage>
</organism>
<dbReference type="Proteomes" id="UP000287651">
    <property type="component" value="Unassembled WGS sequence"/>
</dbReference>
<reference evidence="1 2" key="1">
    <citation type="journal article" date="2014" name="Agronomy (Basel)">
        <title>A Draft Genome Sequence for Ensete ventricosum, the Drought-Tolerant Tree Against Hunger.</title>
        <authorList>
            <person name="Harrison J."/>
            <person name="Moore K.A."/>
            <person name="Paszkiewicz K."/>
            <person name="Jones T."/>
            <person name="Grant M."/>
            <person name="Ambacheew D."/>
            <person name="Muzemil S."/>
            <person name="Studholme D.J."/>
        </authorList>
    </citation>
    <scope>NUCLEOTIDE SEQUENCE [LARGE SCALE GENOMIC DNA]</scope>
</reference>
<comment type="caution">
    <text evidence="1">The sequence shown here is derived from an EMBL/GenBank/DDBJ whole genome shotgun (WGS) entry which is preliminary data.</text>
</comment>
<accession>A0A426ZW23</accession>
<gene>
    <name evidence="1" type="ORF">B296_00009979</name>
</gene>